<evidence type="ECO:0000313" key="4">
    <source>
        <dbReference type="Proteomes" id="UP000325315"/>
    </source>
</evidence>
<keyword evidence="4" id="KW-1185">Reference proteome</keyword>
<reference evidence="4" key="1">
    <citation type="journal article" date="2019" name="Plant Biotechnol. J.">
        <title>Genome sequencing of the Australian wild diploid species Gossypium australe highlights disease resistance and delayed gland morphogenesis.</title>
        <authorList>
            <person name="Cai Y."/>
            <person name="Cai X."/>
            <person name="Wang Q."/>
            <person name="Wang P."/>
            <person name="Zhang Y."/>
            <person name="Cai C."/>
            <person name="Xu Y."/>
            <person name="Wang K."/>
            <person name="Zhou Z."/>
            <person name="Wang C."/>
            <person name="Geng S."/>
            <person name="Li B."/>
            <person name="Dong Q."/>
            <person name="Hou Y."/>
            <person name="Wang H."/>
            <person name="Ai P."/>
            <person name="Liu Z."/>
            <person name="Yi F."/>
            <person name="Sun M."/>
            <person name="An G."/>
            <person name="Cheng J."/>
            <person name="Zhang Y."/>
            <person name="Shi Q."/>
            <person name="Xie Y."/>
            <person name="Shi X."/>
            <person name="Chang Y."/>
            <person name="Huang F."/>
            <person name="Chen Y."/>
            <person name="Hong S."/>
            <person name="Mi L."/>
            <person name="Sun Q."/>
            <person name="Zhang L."/>
            <person name="Zhou B."/>
            <person name="Peng R."/>
            <person name="Zhang X."/>
            <person name="Liu F."/>
        </authorList>
    </citation>
    <scope>NUCLEOTIDE SEQUENCE [LARGE SCALE GENOMIC DNA]</scope>
    <source>
        <strain evidence="4">cv. PA1801</strain>
    </source>
</reference>
<feature type="region of interest" description="Disordered" evidence="1">
    <location>
        <begin position="143"/>
        <end position="167"/>
    </location>
</feature>
<feature type="transmembrane region" description="Helical" evidence="2">
    <location>
        <begin position="6"/>
        <end position="27"/>
    </location>
</feature>
<dbReference type="PROSITE" id="PS51421">
    <property type="entry name" value="RAS"/>
    <property type="match status" value="1"/>
</dbReference>
<dbReference type="GO" id="GO:0005525">
    <property type="term" value="F:GTP binding"/>
    <property type="evidence" value="ECO:0007669"/>
    <property type="project" value="InterPro"/>
</dbReference>
<organism evidence="3 4">
    <name type="scientific">Gossypium australe</name>
    <dbReference type="NCBI Taxonomy" id="47621"/>
    <lineage>
        <taxon>Eukaryota</taxon>
        <taxon>Viridiplantae</taxon>
        <taxon>Streptophyta</taxon>
        <taxon>Embryophyta</taxon>
        <taxon>Tracheophyta</taxon>
        <taxon>Spermatophyta</taxon>
        <taxon>Magnoliopsida</taxon>
        <taxon>eudicotyledons</taxon>
        <taxon>Gunneridae</taxon>
        <taxon>Pentapetalae</taxon>
        <taxon>rosids</taxon>
        <taxon>malvids</taxon>
        <taxon>Malvales</taxon>
        <taxon>Malvaceae</taxon>
        <taxon>Malvoideae</taxon>
        <taxon>Gossypium</taxon>
    </lineage>
</organism>
<dbReference type="GO" id="GO:0003924">
    <property type="term" value="F:GTPase activity"/>
    <property type="evidence" value="ECO:0007669"/>
    <property type="project" value="InterPro"/>
</dbReference>
<evidence type="ECO:0000313" key="3">
    <source>
        <dbReference type="EMBL" id="KAA3479753.1"/>
    </source>
</evidence>
<feature type="region of interest" description="Disordered" evidence="1">
    <location>
        <begin position="71"/>
        <end position="91"/>
    </location>
</feature>
<dbReference type="SUPFAM" id="SSF52540">
    <property type="entry name" value="P-loop containing nucleoside triphosphate hydrolases"/>
    <property type="match status" value="1"/>
</dbReference>
<dbReference type="Proteomes" id="UP000325315">
    <property type="component" value="Unassembled WGS sequence"/>
</dbReference>
<evidence type="ECO:0000256" key="1">
    <source>
        <dbReference type="SAM" id="MobiDB-lite"/>
    </source>
</evidence>
<keyword evidence="2" id="KW-1133">Transmembrane helix</keyword>
<feature type="region of interest" description="Disordered" evidence="1">
    <location>
        <begin position="36"/>
        <end position="56"/>
    </location>
</feature>
<evidence type="ECO:0000256" key="2">
    <source>
        <dbReference type="SAM" id="Phobius"/>
    </source>
</evidence>
<gene>
    <name evidence="3" type="primary">rab-18</name>
    <name evidence="3" type="ORF">EPI10_020238</name>
</gene>
<dbReference type="EMBL" id="SMMG02000003">
    <property type="protein sequence ID" value="KAA3479753.1"/>
    <property type="molecule type" value="Genomic_DNA"/>
</dbReference>
<dbReference type="InterPro" id="IPR001806">
    <property type="entry name" value="Small_GTPase"/>
</dbReference>
<dbReference type="AlphaFoldDB" id="A0A5B6WEB4"/>
<protein>
    <submittedName>
        <fullName evidence="3">Ras-related protein RABC1-like</fullName>
    </submittedName>
</protein>
<keyword evidence="2" id="KW-0812">Transmembrane</keyword>
<accession>A0A5B6WEB4</accession>
<dbReference type="Pfam" id="PF00071">
    <property type="entry name" value="Ras"/>
    <property type="match status" value="1"/>
</dbReference>
<dbReference type="Gene3D" id="3.40.50.300">
    <property type="entry name" value="P-loop containing nucleotide triphosphate hydrolases"/>
    <property type="match status" value="1"/>
</dbReference>
<comment type="caution">
    <text evidence="3">The sequence shown here is derived from an EMBL/GenBank/DDBJ whole genome shotgun (WGS) entry which is preliminary data.</text>
</comment>
<sequence>MLKVNAHYSFSALIAVLAISYIDRFLLSFRFQSDVQKNGGSSEQRKIKNGGNKGGVEGEMMNSSEGENHIIEANPTFPRPNAPLGAKSEESERVVTKKEGINFAREYGCLFIECSAKTRVNVQQCFDELVLKILDTPSLLAEGSKGGKKNIFKQKPPQPDASASRCC</sequence>
<keyword evidence="2" id="KW-0472">Membrane</keyword>
<dbReference type="PROSITE" id="PS51419">
    <property type="entry name" value="RAB"/>
    <property type="match status" value="1"/>
</dbReference>
<dbReference type="InterPro" id="IPR027417">
    <property type="entry name" value="P-loop_NTPase"/>
</dbReference>
<name>A0A5B6WEB4_9ROSI</name>
<dbReference type="SMART" id="SM00175">
    <property type="entry name" value="RAB"/>
    <property type="match status" value="1"/>
</dbReference>
<dbReference type="OrthoDB" id="1667760at2759"/>
<proteinExistence type="predicted"/>